<protein>
    <submittedName>
        <fullName evidence="1">Uncharacterized protein</fullName>
    </submittedName>
</protein>
<accession>A0A3S5ATL9</accession>
<sequence length="45" mass="5198">MRYDCSIVKTRMGYALMHPGRVTHLHEGLITTNGTRYIFVTFVNP</sequence>
<dbReference type="OrthoDB" id="6262174at2759"/>
<evidence type="ECO:0000313" key="1">
    <source>
        <dbReference type="EMBL" id="VEL24891.1"/>
    </source>
</evidence>
<dbReference type="Proteomes" id="UP000784294">
    <property type="component" value="Unassembled WGS sequence"/>
</dbReference>
<gene>
    <name evidence="1" type="ORF">PXEA_LOCUS18331</name>
</gene>
<organism evidence="1 2">
    <name type="scientific">Protopolystoma xenopodis</name>
    <dbReference type="NCBI Taxonomy" id="117903"/>
    <lineage>
        <taxon>Eukaryota</taxon>
        <taxon>Metazoa</taxon>
        <taxon>Spiralia</taxon>
        <taxon>Lophotrochozoa</taxon>
        <taxon>Platyhelminthes</taxon>
        <taxon>Monogenea</taxon>
        <taxon>Polyopisthocotylea</taxon>
        <taxon>Polystomatidea</taxon>
        <taxon>Polystomatidae</taxon>
        <taxon>Protopolystoma</taxon>
    </lineage>
</organism>
<comment type="caution">
    <text evidence="1">The sequence shown here is derived from an EMBL/GenBank/DDBJ whole genome shotgun (WGS) entry which is preliminary data.</text>
</comment>
<proteinExistence type="predicted"/>
<keyword evidence="2" id="KW-1185">Reference proteome</keyword>
<name>A0A3S5ATL9_9PLAT</name>
<dbReference type="EMBL" id="CAAALY010070378">
    <property type="protein sequence ID" value="VEL24891.1"/>
    <property type="molecule type" value="Genomic_DNA"/>
</dbReference>
<evidence type="ECO:0000313" key="2">
    <source>
        <dbReference type="Proteomes" id="UP000784294"/>
    </source>
</evidence>
<dbReference type="AlphaFoldDB" id="A0A3S5ATL9"/>
<reference evidence="1" key="1">
    <citation type="submission" date="2018-11" db="EMBL/GenBank/DDBJ databases">
        <authorList>
            <consortium name="Pathogen Informatics"/>
        </authorList>
    </citation>
    <scope>NUCLEOTIDE SEQUENCE</scope>
</reference>